<comment type="caution">
    <text evidence="8">The sequence shown here is derived from an EMBL/GenBank/DDBJ whole genome shotgun (WGS) entry which is preliminary data.</text>
</comment>
<dbReference type="Gene3D" id="1.10.3730.20">
    <property type="match status" value="1"/>
</dbReference>
<proteinExistence type="inferred from homology"/>
<dbReference type="PANTHER" id="PTHR32322">
    <property type="entry name" value="INNER MEMBRANE TRANSPORTER"/>
    <property type="match status" value="1"/>
</dbReference>
<keyword evidence="5 6" id="KW-0472">Membrane</keyword>
<evidence type="ECO:0000256" key="4">
    <source>
        <dbReference type="ARBA" id="ARBA00022989"/>
    </source>
</evidence>
<evidence type="ECO:0000313" key="9">
    <source>
        <dbReference type="Proteomes" id="UP000774958"/>
    </source>
</evidence>
<dbReference type="RefSeq" id="WP_224162035.1">
    <property type="nucleotide sequence ID" value="NZ_JAIRBT010000002.1"/>
</dbReference>
<reference evidence="8 9" key="1">
    <citation type="submission" date="2021-09" db="EMBL/GenBank/DDBJ databases">
        <title>Aeromonas schubertii isolated from Asian sea bass.</title>
        <authorList>
            <person name="Pinpimai K."/>
        </authorList>
    </citation>
    <scope>NUCLEOTIDE SEQUENCE [LARGE SCALE GENOMIC DNA]</scope>
    <source>
        <strain evidence="8 9">CHULA2021a</strain>
    </source>
</reference>
<dbReference type="Proteomes" id="UP000774958">
    <property type="component" value="Unassembled WGS sequence"/>
</dbReference>
<evidence type="ECO:0000256" key="2">
    <source>
        <dbReference type="ARBA" id="ARBA00007362"/>
    </source>
</evidence>
<name>A0ABS7V7D0_9GAMM</name>
<evidence type="ECO:0000313" key="8">
    <source>
        <dbReference type="EMBL" id="MBZ6064981.1"/>
    </source>
</evidence>
<dbReference type="Pfam" id="PF00892">
    <property type="entry name" value="EamA"/>
    <property type="match status" value="2"/>
</dbReference>
<evidence type="ECO:0000259" key="7">
    <source>
        <dbReference type="Pfam" id="PF00892"/>
    </source>
</evidence>
<evidence type="ECO:0000256" key="3">
    <source>
        <dbReference type="ARBA" id="ARBA00022692"/>
    </source>
</evidence>
<evidence type="ECO:0000256" key="6">
    <source>
        <dbReference type="SAM" id="Phobius"/>
    </source>
</evidence>
<sequence>MRLLPMLALTLAMLLWGSSFIALKHVLGVWEFGQVLFMRMLVAGLCWLLLWRHLWRFTYQAGDWRWLALLGTLEPCLYFLLEVNALRYTSAGQAGMVCALLPLLVAMVAYLLLGERISRRQLLGCMIAIVGVVALSLGGEQEASAPNPLLGNALEMLAMLCAATYSVVLKKLSSRYGVLPLTALQAFVGILFFAPFAFSSPWPTAWRPFDLAVILFLGAFVTLGAYLLYNWAVTQVKVTLAAAYVNLLPVFTLIFAYLLLGERLTPLQGIACLTVLLGIAVGQMPLRRRKLLPEPG</sequence>
<keyword evidence="9" id="KW-1185">Reference proteome</keyword>
<dbReference type="SUPFAM" id="SSF103481">
    <property type="entry name" value="Multidrug resistance efflux transporter EmrE"/>
    <property type="match status" value="2"/>
</dbReference>
<feature type="transmembrane region" description="Helical" evidence="6">
    <location>
        <begin position="211"/>
        <end position="229"/>
    </location>
</feature>
<feature type="transmembrane region" description="Helical" evidence="6">
    <location>
        <begin position="63"/>
        <end position="81"/>
    </location>
</feature>
<feature type="transmembrane region" description="Helical" evidence="6">
    <location>
        <begin position="120"/>
        <end position="137"/>
    </location>
</feature>
<protein>
    <submittedName>
        <fullName evidence="8">DMT family transporter</fullName>
    </submittedName>
</protein>
<comment type="subcellular location">
    <subcellularLocation>
        <location evidence="1">Membrane</location>
        <topology evidence="1">Multi-pass membrane protein</topology>
    </subcellularLocation>
</comment>
<organism evidence="8 9">
    <name type="scientific">Aeromonas schubertii</name>
    <dbReference type="NCBI Taxonomy" id="652"/>
    <lineage>
        <taxon>Bacteria</taxon>
        <taxon>Pseudomonadati</taxon>
        <taxon>Pseudomonadota</taxon>
        <taxon>Gammaproteobacteria</taxon>
        <taxon>Aeromonadales</taxon>
        <taxon>Aeromonadaceae</taxon>
        <taxon>Aeromonas</taxon>
    </lineage>
</organism>
<keyword evidence="3 6" id="KW-0812">Transmembrane</keyword>
<dbReference type="PANTHER" id="PTHR32322:SF2">
    <property type="entry name" value="EAMA DOMAIN-CONTAINING PROTEIN"/>
    <property type="match status" value="1"/>
</dbReference>
<feature type="transmembrane region" description="Helical" evidence="6">
    <location>
        <begin position="32"/>
        <end position="51"/>
    </location>
</feature>
<dbReference type="InterPro" id="IPR050638">
    <property type="entry name" value="AA-Vitamin_Transporters"/>
</dbReference>
<feature type="transmembrane region" description="Helical" evidence="6">
    <location>
        <begin position="176"/>
        <end position="199"/>
    </location>
</feature>
<evidence type="ECO:0000256" key="5">
    <source>
        <dbReference type="ARBA" id="ARBA00023136"/>
    </source>
</evidence>
<feature type="transmembrane region" description="Helical" evidence="6">
    <location>
        <begin position="149"/>
        <end position="169"/>
    </location>
</feature>
<feature type="transmembrane region" description="Helical" evidence="6">
    <location>
        <begin position="266"/>
        <end position="286"/>
    </location>
</feature>
<feature type="domain" description="EamA" evidence="7">
    <location>
        <begin position="6"/>
        <end position="136"/>
    </location>
</feature>
<comment type="similarity">
    <text evidence="2">Belongs to the EamA transporter family.</text>
</comment>
<gene>
    <name evidence="8" type="ORF">LA374_01950</name>
</gene>
<feature type="transmembrane region" description="Helical" evidence="6">
    <location>
        <begin position="241"/>
        <end position="260"/>
    </location>
</feature>
<keyword evidence="4 6" id="KW-1133">Transmembrane helix</keyword>
<dbReference type="EMBL" id="JAIRBT010000002">
    <property type="protein sequence ID" value="MBZ6064981.1"/>
    <property type="molecule type" value="Genomic_DNA"/>
</dbReference>
<accession>A0ABS7V7D0</accession>
<evidence type="ECO:0000256" key="1">
    <source>
        <dbReference type="ARBA" id="ARBA00004141"/>
    </source>
</evidence>
<dbReference type="InterPro" id="IPR000620">
    <property type="entry name" value="EamA_dom"/>
</dbReference>
<dbReference type="InterPro" id="IPR037185">
    <property type="entry name" value="EmrE-like"/>
</dbReference>
<feature type="transmembrane region" description="Helical" evidence="6">
    <location>
        <begin position="93"/>
        <end position="113"/>
    </location>
</feature>
<feature type="domain" description="EamA" evidence="7">
    <location>
        <begin position="151"/>
        <end position="281"/>
    </location>
</feature>